<dbReference type="Proteomes" id="UP001233999">
    <property type="component" value="Unassembled WGS sequence"/>
</dbReference>
<comment type="caution">
    <text evidence="1">The sequence shown here is derived from an EMBL/GenBank/DDBJ whole genome shotgun (WGS) entry which is preliminary data.</text>
</comment>
<evidence type="ECO:0000313" key="1">
    <source>
        <dbReference type="EMBL" id="KAJ9579324.1"/>
    </source>
</evidence>
<feature type="non-terminal residue" evidence="1">
    <location>
        <position position="279"/>
    </location>
</feature>
<evidence type="ECO:0000313" key="2">
    <source>
        <dbReference type="Proteomes" id="UP001233999"/>
    </source>
</evidence>
<reference evidence="1" key="1">
    <citation type="journal article" date="2023" name="IScience">
        <title>Live-bearing cockroach genome reveals convergent evolutionary mechanisms linked to viviparity in insects and beyond.</title>
        <authorList>
            <person name="Fouks B."/>
            <person name="Harrison M.C."/>
            <person name="Mikhailova A.A."/>
            <person name="Marchal E."/>
            <person name="English S."/>
            <person name="Carruthers M."/>
            <person name="Jennings E.C."/>
            <person name="Chiamaka E.L."/>
            <person name="Frigard R.A."/>
            <person name="Pippel M."/>
            <person name="Attardo G.M."/>
            <person name="Benoit J.B."/>
            <person name="Bornberg-Bauer E."/>
            <person name="Tobe S.S."/>
        </authorList>
    </citation>
    <scope>NUCLEOTIDE SEQUENCE</scope>
    <source>
        <strain evidence="1">Stay&amp;Tobe</strain>
    </source>
</reference>
<keyword evidence="2" id="KW-1185">Reference proteome</keyword>
<gene>
    <name evidence="1" type="ORF">L9F63_024569</name>
</gene>
<reference evidence="1" key="2">
    <citation type="submission" date="2023-05" db="EMBL/GenBank/DDBJ databases">
        <authorList>
            <person name="Fouks B."/>
        </authorList>
    </citation>
    <scope>NUCLEOTIDE SEQUENCE</scope>
    <source>
        <strain evidence="1">Stay&amp;Tobe</strain>
        <tissue evidence="1">Testes</tissue>
    </source>
</reference>
<dbReference type="EMBL" id="JASPKZ010008512">
    <property type="protein sequence ID" value="KAJ9579324.1"/>
    <property type="molecule type" value="Genomic_DNA"/>
</dbReference>
<name>A0AAD7ZEW1_DIPPU</name>
<feature type="non-terminal residue" evidence="1">
    <location>
        <position position="1"/>
    </location>
</feature>
<sequence length="279" mass="31154">VTSTSAIAAKGRGVISHEDHKYQGRDVFGMEGCHAPCYQDKTVYLHRRDQCSDVSCYAFSVGRKNLLATTLCREETCKFYAETGEEIIRSEQENEQCLYRLYLDYHGENNDSTRRVICRNSSELRFCGIVLSGAELIRCLFVCRMKFVHCRVCVKCLKTTLVRAGCYEASRCPRPAGPSRGDCNQSRCCPLPSYHDVIFSNNSTSKITTDISHLSGVVRCSVSAAAGPGQNWAEGDMYRVLSESGHLNLPPIMWCRGGGRSPSDNYNIDYGFGAISYHM</sequence>
<dbReference type="AlphaFoldDB" id="A0AAD7ZEW1"/>
<accession>A0AAD7ZEW1</accession>
<proteinExistence type="predicted"/>
<organism evidence="1 2">
    <name type="scientific">Diploptera punctata</name>
    <name type="common">Pacific beetle cockroach</name>
    <dbReference type="NCBI Taxonomy" id="6984"/>
    <lineage>
        <taxon>Eukaryota</taxon>
        <taxon>Metazoa</taxon>
        <taxon>Ecdysozoa</taxon>
        <taxon>Arthropoda</taxon>
        <taxon>Hexapoda</taxon>
        <taxon>Insecta</taxon>
        <taxon>Pterygota</taxon>
        <taxon>Neoptera</taxon>
        <taxon>Polyneoptera</taxon>
        <taxon>Dictyoptera</taxon>
        <taxon>Blattodea</taxon>
        <taxon>Blaberoidea</taxon>
        <taxon>Blaberidae</taxon>
        <taxon>Diplopterinae</taxon>
        <taxon>Diploptera</taxon>
    </lineage>
</organism>
<protein>
    <submittedName>
        <fullName evidence="1">Uncharacterized protein</fullName>
    </submittedName>
</protein>